<accession>A0ABQ0A0C6</accession>
<dbReference type="Proteomes" id="UP001481413">
    <property type="component" value="Unassembled WGS sequence"/>
</dbReference>
<sequence>MSANISAGPSRNDLEQRTGLISLEDKRLQSVTAQGIREDSQYLIDLADNNGPGDEGGLKTIMVLLQAGLPLLQLVGEYEISGVTYDNPDAPRSVVNEDGTVTLILPSDIEEIAYRDMRFGETPSGVLGDLYFRNISTLPESTVTLIPRPDTP</sequence>
<reference evidence="1 2" key="1">
    <citation type="submission" date="2024-04" db="EMBL/GenBank/DDBJ databases">
        <title>Draft genome sequence of Thalassolituus maritimus NBRC 116585.</title>
        <authorList>
            <person name="Miyakawa T."/>
            <person name="Kusuya Y."/>
            <person name="Miura T."/>
        </authorList>
    </citation>
    <scope>NUCLEOTIDE SEQUENCE [LARGE SCALE GENOMIC DNA]</scope>
    <source>
        <strain evidence="1 2">5NW40-0001</strain>
    </source>
</reference>
<comment type="caution">
    <text evidence="1">The sequence shown here is derived from an EMBL/GenBank/DDBJ whole genome shotgun (WGS) entry which is preliminary data.</text>
</comment>
<keyword evidence="2" id="KW-1185">Reference proteome</keyword>
<evidence type="ECO:0000313" key="2">
    <source>
        <dbReference type="Proteomes" id="UP001481413"/>
    </source>
</evidence>
<evidence type="ECO:0000313" key="1">
    <source>
        <dbReference type="EMBL" id="GAA6145858.1"/>
    </source>
</evidence>
<organism evidence="1 2">
    <name type="scientific">Thalassolituus maritimus</name>
    <dbReference type="NCBI Taxonomy" id="484498"/>
    <lineage>
        <taxon>Bacteria</taxon>
        <taxon>Pseudomonadati</taxon>
        <taxon>Pseudomonadota</taxon>
        <taxon>Gammaproteobacteria</taxon>
        <taxon>Oceanospirillales</taxon>
        <taxon>Oceanospirillaceae</taxon>
        <taxon>Thalassolituus</taxon>
    </lineage>
</organism>
<gene>
    <name evidence="1" type="ORF">NBRC116585_19760</name>
</gene>
<name>A0ABQ0A0C6_9GAMM</name>
<protein>
    <submittedName>
        <fullName evidence="1">Uncharacterized protein</fullName>
    </submittedName>
</protein>
<dbReference type="RefSeq" id="WP_353294965.1">
    <property type="nucleotide sequence ID" value="NZ_BAABWH010000005.1"/>
</dbReference>
<proteinExistence type="predicted"/>
<dbReference type="EMBL" id="BAABWH010000005">
    <property type="protein sequence ID" value="GAA6145858.1"/>
    <property type="molecule type" value="Genomic_DNA"/>
</dbReference>